<evidence type="ECO:0000313" key="1">
    <source>
        <dbReference type="EMBL" id="ERK02765.1"/>
    </source>
</evidence>
<proteinExistence type="predicted"/>
<protein>
    <submittedName>
        <fullName evidence="1">Uncharacterized protein</fullName>
    </submittedName>
</protein>
<dbReference type="Proteomes" id="UP000016600">
    <property type="component" value="Unassembled WGS sequence"/>
</dbReference>
<organism evidence="1 2">
    <name type="scientific">Hoylesella pleuritidis F0068</name>
    <dbReference type="NCBI Taxonomy" id="1081904"/>
    <lineage>
        <taxon>Bacteria</taxon>
        <taxon>Pseudomonadati</taxon>
        <taxon>Bacteroidota</taxon>
        <taxon>Bacteroidia</taxon>
        <taxon>Bacteroidales</taxon>
        <taxon>Prevotellaceae</taxon>
        <taxon>Hoylesella</taxon>
    </lineage>
</organism>
<dbReference type="AlphaFoldDB" id="U2MM79"/>
<dbReference type="EMBL" id="AWET01000021">
    <property type="protein sequence ID" value="ERK02765.1"/>
    <property type="molecule type" value="Genomic_DNA"/>
</dbReference>
<accession>U2MM79</accession>
<evidence type="ECO:0000313" key="2">
    <source>
        <dbReference type="Proteomes" id="UP000016600"/>
    </source>
</evidence>
<keyword evidence="2" id="KW-1185">Reference proteome</keyword>
<reference evidence="1 2" key="1">
    <citation type="submission" date="2013-08" db="EMBL/GenBank/DDBJ databases">
        <authorList>
            <person name="Durkin A.S."/>
            <person name="Haft D.R."/>
            <person name="McCorrison J."/>
            <person name="Torralba M."/>
            <person name="Gillis M."/>
            <person name="Haft D.H."/>
            <person name="Methe B."/>
            <person name="Sutton G."/>
            <person name="Nelson K.E."/>
        </authorList>
    </citation>
    <scope>NUCLEOTIDE SEQUENCE [LARGE SCALE GENOMIC DNA]</scope>
    <source>
        <strain evidence="1 2">F0068</strain>
    </source>
</reference>
<comment type="caution">
    <text evidence="1">The sequence shown here is derived from an EMBL/GenBank/DDBJ whole genome shotgun (WGS) entry which is preliminary data.</text>
</comment>
<sequence length="69" mass="7987">MIRIYRFIAASLGFWVILSPQAKDLFSCKNPCLAVNEHISDLLRQMILEEMQINSSSDNIYLRTIITIK</sequence>
<gene>
    <name evidence="1" type="ORF">HMPREF1218_1369</name>
</gene>
<name>U2MM79_9BACT</name>